<dbReference type="Proteomes" id="UP000177740">
    <property type="component" value="Unassembled WGS sequence"/>
</dbReference>
<comment type="subcellular location">
    <subcellularLocation>
        <location evidence="1">Cell membrane</location>
        <topology evidence="1">Multi-pass membrane protein</topology>
    </subcellularLocation>
</comment>
<evidence type="ECO:0000313" key="10">
    <source>
        <dbReference type="Proteomes" id="UP000177740"/>
    </source>
</evidence>
<keyword evidence="2" id="KW-1003">Cell membrane</keyword>
<feature type="transmembrane region" description="Helical" evidence="8">
    <location>
        <begin position="158"/>
        <end position="178"/>
    </location>
</feature>
<feature type="transmembrane region" description="Helical" evidence="8">
    <location>
        <begin position="190"/>
        <end position="218"/>
    </location>
</feature>
<dbReference type="GO" id="GO:0046872">
    <property type="term" value="F:metal ion binding"/>
    <property type="evidence" value="ECO:0007669"/>
    <property type="project" value="UniProtKB-KW"/>
</dbReference>
<dbReference type="Pfam" id="PF00953">
    <property type="entry name" value="Glycos_transf_4"/>
    <property type="match status" value="1"/>
</dbReference>
<organism evidence="9 10">
    <name type="scientific">Candidatus Nealsonbacteria bacterium RIFOXYB1_FULL_40_15</name>
    <dbReference type="NCBI Taxonomy" id="1801677"/>
    <lineage>
        <taxon>Bacteria</taxon>
        <taxon>Candidatus Nealsoniibacteriota</taxon>
    </lineage>
</organism>
<feature type="binding site" evidence="7">
    <location>
        <position position="127"/>
    </location>
    <ligand>
        <name>Mg(2+)</name>
        <dbReference type="ChEBI" id="CHEBI:18420"/>
    </ligand>
</feature>
<dbReference type="AlphaFoldDB" id="A0A1G2EMW0"/>
<dbReference type="STRING" id="1801677.A2365_00450"/>
<keyword evidence="7" id="KW-0479">Metal-binding</keyword>
<evidence type="ECO:0000256" key="2">
    <source>
        <dbReference type="ARBA" id="ARBA00022475"/>
    </source>
</evidence>
<dbReference type="EMBL" id="MHMM01000010">
    <property type="protein sequence ID" value="OGZ27126.1"/>
    <property type="molecule type" value="Genomic_DNA"/>
</dbReference>
<feature type="transmembrane region" description="Helical" evidence="8">
    <location>
        <begin position="6"/>
        <end position="23"/>
    </location>
</feature>
<name>A0A1G2EMW0_9BACT</name>
<evidence type="ECO:0000256" key="3">
    <source>
        <dbReference type="ARBA" id="ARBA00022679"/>
    </source>
</evidence>
<evidence type="ECO:0000256" key="6">
    <source>
        <dbReference type="ARBA" id="ARBA00023136"/>
    </source>
</evidence>
<keyword evidence="7" id="KW-0460">Magnesium</keyword>
<comment type="cofactor">
    <cofactor evidence="7">
        <name>Mg(2+)</name>
        <dbReference type="ChEBI" id="CHEBI:18420"/>
    </cofactor>
</comment>
<dbReference type="InterPro" id="IPR000715">
    <property type="entry name" value="Glycosyl_transferase_4"/>
</dbReference>
<protein>
    <recommendedName>
        <fullName evidence="11">Glycosyl transferase family 4</fullName>
    </recommendedName>
</protein>
<keyword evidence="6 8" id="KW-0472">Membrane</keyword>
<feature type="binding site" evidence="7">
    <location>
        <position position="187"/>
    </location>
    <ligand>
        <name>Mg(2+)</name>
        <dbReference type="ChEBI" id="CHEBI:18420"/>
    </ligand>
</feature>
<dbReference type="PANTHER" id="PTHR22926:SF3">
    <property type="entry name" value="UNDECAPRENYL-PHOSPHATE ALPHA-N-ACETYLGLUCOSAMINYL 1-PHOSPHATE TRANSFERASE"/>
    <property type="match status" value="1"/>
</dbReference>
<gene>
    <name evidence="9" type="ORF">A2365_00450</name>
</gene>
<dbReference type="PANTHER" id="PTHR22926">
    <property type="entry name" value="PHOSPHO-N-ACETYLMURAMOYL-PENTAPEPTIDE-TRANSFERASE"/>
    <property type="match status" value="1"/>
</dbReference>
<evidence type="ECO:0000256" key="1">
    <source>
        <dbReference type="ARBA" id="ARBA00004651"/>
    </source>
</evidence>
<comment type="caution">
    <text evidence="9">The sequence shown here is derived from an EMBL/GenBank/DDBJ whole genome shotgun (WGS) entry which is preliminary data.</text>
</comment>
<dbReference type="GO" id="GO:0016780">
    <property type="term" value="F:phosphotransferase activity, for other substituted phosphate groups"/>
    <property type="evidence" value="ECO:0007669"/>
    <property type="project" value="InterPro"/>
</dbReference>
<evidence type="ECO:0000256" key="7">
    <source>
        <dbReference type="PIRSR" id="PIRSR600715-1"/>
    </source>
</evidence>
<reference evidence="9 10" key="1">
    <citation type="journal article" date="2016" name="Nat. Commun.">
        <title>Thousands of microbial genomes shed light on interconnected biogeochemical processes in an aquifer system.</title>
        <authorList>
            <person name="Anantharaman K."/>
            <person name="Brown C.T."/>
            <person name="Hug L.A."/>
            <person name="Sharon I."/>
            <person name="Castelle C.J."/>
            <person name="Probst A.J."/>
            <person name="Thomas B.C."/>
            <person name="Singh A."/>
            <person name="Wilkins M.J."/>
            <person name="Karaoz U."/>
            <person name="Brodie E.L."/>
            <person name="Williams K.H."/>
            <person name="Hubbard S.S."/>
            <person name="Banfield J.F."/>
        </authorList>
    </citation>
    <scope>NUCLEOTIDE SEQUENCE [LARGE SCALE GENOMIC DNA]</scope>
</reference>
<feature type="transmembrane region" description="Helical" evidence="8">
    <location>
        <begin position="93"/>
        <end position="123"/>
    </location>
</feature>
<sequence length="281" mass="31136">MFLKFSITLLASIVFSFLFCKLGNKLKFYDNATGDPLKIHKKPVSCLGGIAIFLAFSAYNWKVSLLGAPVFLIGLLDDLVWRDRIKIKPKTKFILLILSSLFSAWLLPGPYYILTFTCIFVLINAVNYQDGMDGLAGGETAISFLGFAILGYLSGDNLISAVSFSMFLSILGFLFFNFPPAKIFMGDSGAYFIGFVLAVLACNFSILASIFVAGLPLFDGIYTNLRRILSGKSIFLGDREHLYDKLLKKGFSSRKTLVVSYSVQIIFVIIGICIFRFQGLI</sequence>
<feature type="transmembrane region" description="Helical" evidence="8">
    <location>
        <begin position="257"/>
        <end position="277"/>
    </location>
</feature>
<accession>A0A1G2EMW0</accession>
<keyword evidence="3" id="KW-0808">Transferase</keyword>
<feature type="transmembrane region" description="Helical" evidence="8">
    <location>
        <begin position="135"/>
        <end position="153"/>
    </location>
</feature>
<proteinExistence type="predicted"/>
<evidence type="ECO:0000256" key="8">
    <source>
        <dbReference type="SAM" id="Phobius"/>
    </source>
</evidence>
<evidence type="ECO:0000256" key="4">
    <source>
        <dbReference type="ARBA" id="ARBA00022692"/>
    </source>
</evidence>
<evidence type="ECO:0008006" key="11">
    <source>
        <dbReference type="Google" id="ProtNLM"/>
    </source>
</evidence>
<keyword evidence="4 8" id="KW-0812">Transmembrane</keyword>
<dbReference type="GO" id="GO:0009103">
    <property type="term" value="P:lipopolysaccharide biosynthetic process"/>
    <property type="evidence" value="ECO:0007669"/>
    <property type="project" value="TreeGrafter"/>
</dbReference>
<dbReference type="GO" id="GO:0071555">
    <property type="term" value="P:cell wall organization"/>
    <property type="evidence" value="ECO:0007669"/>
    <property type="project" value="TreeGrafter"/>
</dbReference>
<evidence type="ECO:0000313" key="9">
    <source>
        <dbReference type="EMBL" id="OGZ27126.1"/>
    </source>
</evidence>
<evidence type="ECO:0000256" key="5">
    <source>
        <dbReference type="ARBA" id="ARBA00022989"/>
    </source>
</evidence>
<dbReference type="GO" id="GO:0044038">
    <property type="term" value="P:cell wall macromolecule biosynthetic process"/>
    <property type="evidence" value="ECO:0007669"/>
    <property type="project" value="TreeGrafter"/>
</dbReference>
<dbReference type="GO" id="GO:0005886">
    <property type="term" value="C:plasma membrane"/>
    <property type="evidence" value="ECO:0007669"/>
    <property type="project" value="UniProtKB-SubCell"/>
</dbReference>
<dbReference type="CDD" id="cd06853">
    <property type="entry name" value="GT_WecA_like"/>
    <property type="match status" value="1"/>
</dbReference>
<keyword evidence="5 8" id="KW-1133">Transmembrane helix</keyword>